<dbReference type="EMBL" id="JBICCN010000232">
    <property type="protein sequence ID" value="KAL3085311.1"/>
    <property type="molecule type" value="Genomic_DNA"/>
</dbReference>
<dbReference type="AlphaFoldDB" id="A0ABD2J156"/>
<gene>
    <name evidence="1" type="ORF">niasHS_010380</name>
</gene>
<dbReference type="Proteomes" id="UP001620645">
    <property type="component" value="Unassembled WGS sequence"/>
</dbReference>
<name>A0ABD2J156_HETSC</name>
<evidence type="ECO:0000313" key="1">
    <source>
        <dbReference type="EMBL" id="KAL3085311.1"/>
    </source>
</evidence>
<proteinExistence type="predicted"/>
<reference evidence="1 2" key="1">
    <citation type="submission" date="2024-10" db="EMBL/GenBank/DDBJ databases">
        <authorList>
            <person name="Kim D."/>
        </authorList>
    </citation>
    <scope>NUCLEOTIDE SEQUENCE [LARGE SCALE GENOMIC DNA]</scope>
    <source>
        <strain evidence="1">Taebaek</strain>
    </source>
</reference>
<comment type="caution">
    <text evidence="1">The sequence shown here is derived from an EMBL/GenBank/DDBJ whole genome shotgun (WGS) entry which is preliminary data.</text>
</comment>
<accession>A0ABD2J156</accession>
<protein>
    <submittedName>
        <fullName evidence="1">Uncharacterized protein</fullName>
    </submittedName>
</protein>
<evidence type="ECO:0000313" key="2">
    <source>
        <dbReference type="Proteomes" id="UP001620645"/>
    </source>
</evidence>
<sequence>MLLPTMAPKCLPLELLFEFVPFIPAENATPNALSSCWLLHKLLLPRVIKWKERNTLEDYSITFPVDEPSNDEYTFKIVAFDVRGEELFTLPSVTGRLLP</sequence>
<organism evidence="1 2">
    <name type="scientific">Heterodera schachtii</name>
    <name type="common">Sugarbeet cyst nematode worm</name>
    <name type="synonym">Tylenchus schachtii</name>
    <dbReference type="NCBI Taxonomy" id="97005"/>
    <lineage>
        <taxon>Eukaryota</taxon>
        <taxon>Metazoa</taxon>
        <taxon>Ecdysozoa</taxon>
        <taxon>Nematoda</taxon>
        <taxon>Chromadorea</taxon>
        <taxon>Rhabditida</taxon>
        <taxon>Tylenchina</taxon>
        <taxon>Tylenchomorpha</taxon>
        <taxon>Tylenchoidea</taxon>
        <taxon>Heteroderidae</taxon>
        <taxon>Heteroderinae</taxon>
        <taxon>Heterodera</taxon>
    </lineage>
</organism>
<keyword evidence="2" id="KW-1185">Reference proteome</keyword>